<gene>
    <name evidence="1" type="ORF">BDY19DRAFT_112328</name>
</gene>
<dbReference type="EMBL" id="MU274910">
    <property type="protein sequence ID" value="KAI0089596.1"/>
    <property type="molecule type" value="Genomic_DNA"/>
</dbReference>
<reference evidence="1" key="1">
    <citation type="journal article" date="2021" name="Environ. Microbiol.">
        <title>Gene family expansions and transcriptome signatures uncover fungal adaptations to wood decay.</title>
        <authorList>
            <person name="Hage H."/>
            <person name="Miyauchi S."/>
            <person name="Viragh M."/>
            <person name="Drula E."/>
            <person name="Min B."/>
            <person name="Chaduli D."/>
            <person name="Navarro D."/>
            <person name="Favel A."/>
            <person name="Norest M."/>
            <person name="Lesage-Meessen L."/>
            <person name="Balint B."/>
            <person name="Merenyi Z."/>
            <person name="de Eugenio L."/>
            <person name="Morin E."/>
            <person name="Martinez A.T."/>
            <person name="Baldrian P."/>
            <person name="Stursova M."/>
            <person name="Martinez M.J."/>
            <person name="Novotny C."/>
            <person name="Magnuson J.K."/>
            <person name="Spatafora J.W."/>
            <person name="Maurice S."/>
            <person name="Pangilinan J."/>
            <person name="Andreopoulos W."/>
            <person name="LaButti K."/>
            <person name="Hundley H."/>
            <person name="Na H."/>
            <person name="Kuo A."/>
            <person name="Barry K."/>
            <person name="Lipzen A."/>
            <person name="Henrissat B."/>
            <person name="Riley R."/>
            <person name="Ahrendt S."/>
            <person name="Nagy L.G."/>
            <person name="Grigoriev I.V."/>
            <person name="Martin F."/>
            <person name="Rosso M.N."/>
        </authorList>
    </citation>
    <scope>NUCLEOTIDE SEQUENCE</scope>
    <source>
        <strain evidence="1">CBS 384.51</strain>
    </source>
</reference>
<accession>A0ACB8U5V8</accession>
<dbReference type="Proteomes" id="UP001055072">
    <property type="component" value="Unassembled WGS sequence"/>
</dbReference>
<sequence>MFESLLRTTTRLSGATYSRRNTSPTLCFQWQFRRQSSRPQQPTENLNASHSRFLAEGSRTSKWTDDPAISGNDIPAEDYDALSYGKGKLSPTTSHLFKLILPIDYLRFPQTKQRPGPPTVFLLHPSQPLSHIARLISASLSPKNVAVEFRTVSPKGSALQWSDSTDIGDVVHDAARAREFSINIRNDDGEEKCLQIEVPTFADRTRFLRQRLETIQDELQSLEALKKRCDREAHRGARRVAVGGLGMLVVYWGTVMRLTFWDLGWDIMEPITYLSGLTMAILGYLWFLYQGREVSYSSVLHQSISTRREALYKAHGFDIERWIDLIAAEKAVRNEISKIADDYDEGRWKERDQEREDREEQAAKEIKELKTNTKKAEAFEQGQEH</sequence>
<proteinExistence type="predicted"/>
<organism evidence="1 2">
    <name type="scientific">Irpex rosettiformis</name>
    <dbReference type="NCBI Taxonomy" id="378272"/>
    <lineage>
        <taxon>Eukaryota</taxon>
        <taxon>Fungi</taxon>
        <taxon>Dikarya</taxon>
        <taxon>Basidiomycota</taxon>
        <taxon>Agaricomycotina</taxon>
        <taxon>Agaricomycetes</taxon>
        <taxon>Polyporales</taxon>
        <taxon>Irpicaceae</taxon>
        <taxon>Irpex</taxon>
    </lineage>
</organism>
<keyword evidence="2" id="KW-1185">Reference proteome</keyword>
<comment type="caution">
    <text evidence="1">The sequence shown here is derived from an EMBL/GenBank/DDBJ whole genome shotgun (WGS) entry which is preliminary data.</text>
</comment>
<evidence type="ECO:0000313" key="1">
    <source>
        <dbReference type="EMBL" id="KAI0089596.1"/>
    </source>
</evidence>
<name>A0ACB8U5V8_9APHY</name>
<protein>
    <submittedName>
        <fullName evidence="1">Uncharacterized protein</fullName>
    </submittedName>
</protein>
<evidence type="ECO:0000313" key="2">
    <source>
        <dbReference type="Proteomes" id="UP001055072"/>
    </source>
</evidence>